<feature type="transmembrane region" description="Helical" evidence="1">
    <location>
        <begin position="134"/>
        <end position="154"/>
    </location>
</feature>
<gene>
    <name evidence="3" type="ORF">DPCES_3937</name>
</gene>
<feature type="transmembrane region" description="Helical" evidence="1">
    <location>
        <begin position="96"/>
        <end position="114"/>
    </location>
</feature>
<dbReference type="EMBL" id="LK996017">
    <property type="protein sequence ID" value="CDX03823.1"/>
    <property type="molecule type" value="Genomic_DNA"/>
</dbReference>
<keyword evidence="1" id="KW-1133">Transmembrane helix</keyword>
<accession>A0A098B4N1</accession>
<dbReference type="AlphaFoldDB" id="A0A098B4N1"/>
<dbReference type="NCBIfam" id="TIGR00254">
    <property type="entry name" value="GGDEF"/>
    <property type="match status" value="1"/>
</dbReference>
<feature type="transmembrane region" description="Helical" evidence="1">
    <location>
        <begin position="38"/>
        <end position="56"/>
    </location>
</feature>
<feature type="transmembrane region" description="Helical" evidence="1">
    <location>
        <begin position="166"/>
        <end position="187"/>
    </location>
</feature>
<dbReference type="InterPro" id="IPR000160">
    <property type="entry name" value="GGDEF_dom"/>
</dbReference>
<dbReference type="InterPro" id="IPR050469">
    <property type="entry name" value="Diguanylate_Cyclase"/>
</dbReference>
<dbReference type="Pfam" id="PF00990">
    <property type="entry name" value="GGDEF"/>
    <property type="match status" value="1"/>
</dbReference>
<keyword evidence="1" id="KW-0812">Transmembrane</keyword>
<evidence type="ECO:0000313" key="3">
    <source>
        <dbReference type="EMBL" id="CDX03823.1"/>
    </source>
</evidence>
<evidence type="ECO:0000256" key="1">
    <source>
        <dbReference type="SAM" id="Phobius"/>
    </source>
</evidence>
<evidence type="ECO:0000259" key="2">
    <source>
        <dbReference type="PROSITE" id="PS50887"/>
    </source>
</evidence>
<reference evidence="3" key="1">
    <citation type="submission" date="2014-07" db="EMBL/GenBank/DDBJ databases">
        <authorList>
            <person name="Hornung V.Bastian."/>
        </authorList>
    </citation>
    <scope>NUCLEOTIDE SEQUENCE</scope>
    <source>
        <strain evidence="3">PCE-S</strain>
    </source>
</reference>
<dbReference type="RefSeq" id="WP_245281038.1">
    <property type="nucleotide sequence ID" value="NZ_LK996017.1"/>
</dbReference>
<dbReference type="SUPFAM" id="SSF55073">
    <property type="entry name" value="Nucleotide cyclase"/>
    <property type="match status" value="1"/>
</dbReference>
<dbReference type="CDD" id="cd01949">
    <property type="entry name" value="GGDEF"/>
    <property type="match status" value="1"/>
</dbReference>
<sequence length="516" mass="58474">MGRNVQYITFSIVYGIMIFIWTFVYLNKSKDKVNESFLGFLTVVILWMVLSISIAGDDISTLGLVLKTIYFYSMLNMAVAFLLFIYRFIGRKLDGLFYMSVTINTLTILARYLFPIDYADPTFWRLTDPVVAPVMSALFSLPAVFALILIVRHYKMTRDGKLRTQLRFVLSGTGLACLISIVSEYILPAYFGLESNLSLMYFAILIFIVYIFRSIIKFKFLNIQSDYVYRRLFLNSGEGILIVNRHLTIVSINNLAKEILENKAIEPGDKITQLLKTYDFDTNYKQQEITIVVESGEKYLTMTQHPIDPDDRDSTKLLVVNDITSAKLKLKQEKELLMKRSSIDPQTGFFNKQYMLDYDKAESPDLGNTALLFIDIDNFKSINDLYGHLAGDSILKSVAECIRCSIGSEAQVIRFGGDEFVVIFANPGKDEAYLAAEAIRTKVNALSLPEHYGDLTLSLSIGLAEGRVPVRELITQADEAMYSAKSQGKNRTMIFLHAKTVPQSADRVIDKIVTSR</sequence>
<dbReference type="InterPro" id="IPR029787">
    <property type="entry name" value="Nucleotide_cyclase"/>
</dbReference>
<dbReference type="PATRIC" id="fig|49338.4.peg.4229"/>
<feature type="transmembrane region" description="Helical" evidence="1">
    <location>
        <begin position="199"/>
        <end position="216"/>
    </location>
</feature>
<dbReference type="InterPro" id="IPR043128">
    <property type="entry name" value="Rev_trsase/Diguanyl_cyclase"/>
</dbReference>
<dbReference type="PANTHER" id="PTHR45138">
    <property type="entry name" value="REGULATORY COMPONENTS OF SENSORY TRANSDUCTION SYSTEM"/>
    <property type="match status" value="1"/>
</dbReference>
<dbReference type="PANTHER" id="PTHR45138:SF9">
    <property type="entry name" value="DIGUANYLATE CYCLASE DGCM-RELATED"/>
    <property type="match status" value="1"/>
</dbReference>
<dbReference type="Gene3D" id="3.30.70.270">
    <property type="match status" value="1"/>
</dbReference>
<feature type="transmembrane region" description="Helical" evidence="1">
    <location>
        <begin position="6"/>
        <end position="26"/>
    </location>
</feature>
<dbReference type="GO" id="GO:0052621">
    <property type="term" value="F:diguanylate cyclase activity"/>
    <property type="evidence" value="ECO:0007669"/>
    <property type="project" value="TreeGrafter"/>
</dbReference>
<organism evidence="3">
    <name type="scientific">Desulfitobacterium hafniense</name>
    <name type="common">Desulfitobacterium frappieri</name>
    <dbReference type="NCBI Taxonomy" id="49338"/>
    <lineage>
        <taxon>Bacteria</taxon>
        <taxon>Bacillati</taxon>
        <taxon>Bacillota</taxon>
        <taxon>Clostridia</taxon>
        <taxon>Eubacteriales</taxon>
        <taxon>Desulfitobacteriaceae</taxon>
        <taxon>Desulfitobacterium</taxon>
    </lineage>
</organism>
<feature type="transmembrane region" description="Helical" evidence="1">
    <location>
        <begin position="68"/>
        <end position="89"/>
    </location>
</feature>
<dbReference type="SMART" id="SM00267">
    <property type="entry name" value="GGDEF"/>
    <property type="match status" value="1"/>
</dbReference>
<protein>
    <submittedName>
        <fullName evidence="3">Diguanylate cyclase (GGDEF) domain-containing protein</fullName>
    </submittedName>
</protein>
<keyword evidence="1" id="KW-0472">Membrane</keyword>
<name>A0A098B4N1_DESHA</name>
<proteinExistence type="predicted"/>
<dbReference type="PROSITE" id="PS50887">
    <property type="entry name" value="GGDEF"/>
    <property type="match status" value="1"/>
</dbReference>
<feature type="domain" description="GGDEF" evidence="2">
    <location>
        <begin position="367"/>
        <end position="497"/>
    </location>
</feature>